<dbReference type="Proteomes" id="UP000494106">
    <property type="component" value="Unassembled WGS sequence"/>
</dbReference>
<evidence type="ECO:0000313" key="11">
    <source>
        <dbReference type="Proteomes" id="UP000494106"/>
    </source>
</evidence>
<accession>A0A8S0Z9T7</accession>
<dbReference type="InterPro" id="IPR036396">
    <property type="entry name" value="Cyt_P450_sf"/>
</dbReference>
<name>A0A8S0Z9T7_ARCPL</name>
<dbReference type="EMBL" id="CADEBC010000369">
    <property type="protein sequence ID" value="CAB3229178.1"/>
    <property type="molecule type" value="Genomic_DNA"/>
</dbReference>
<dbReference type="OrthoDB" id="3945418at2759"/>
<keyword evidence="7 9" id="KW-0503">Monooxygenase</keyword>
<comment type="caution">
    <text evidence="10">The sequence shown here is derived from an EMBL/GenBank/DDBJ whole genome shotgun (WGS) entry which is preliminary data.</text>
</comment>
<comment type="cofactor">
    <cofactor evidence="1 8">
        <name>heme</name>
        <dbReference type="ChEBI" id="CHEBI:30413"/>
    </cofactor>
</comment>
<evidence type="ECO:0000256" key="2">
    <source>
        <dbReference type="ARBA" id="ARBA00010617"/>
    </source>
</evidence>
<evidence type="ECO:0000256" key="1">
    <source>
        <dbReference type="ARBA" id="ARBA00001971"/>
    </source>
</evidence>
<dbReference type="Pfam" id="PF00067">
    <property type="entry name" value="p450"/>
    <property type="match status" value="1"/>
</dbReference>
<evidence type="ECO:0000256" key="5">
    <source>
        <dbReference type="ARBA" id="ARBA00023002"/>
    </source>
</evidence>
<evidence type="ECO:0000256" key="6">
    <source>
        <dbReference type="ARBA" id="ARBA00023004"/>
    </source>
</evidence>
<comment type="similarity">
    <text evidence="2 9">Belongs to the cytochrome P450 family.</text>
</comment>
<dbReference type="PANTHER" id="PTHR24279:SF120">
    <property type="entry name" value="CYTOCHROME P450"/>
    <property type="match status" value="1"/>
</dbReference>
<keyword evidence="6 8" id="KW-0408">Iron</keyword>
<dbReference type="InterPro" id="IPR001128">
    <property type="entry name" value="Cyt_P450"/>
</dbReference>
<proteinExistence type="inferred from homology"/>
<dbReference type="InterPro" id="IPR050479">
    <property type="entry name" value="CYP11_CYP27_families"/>
</dbReference>
<evidence type="ECO:0000256" key="9">
    <source>
        <dbReference type="RuleBase" id="RU000461"/>
    </source>
</evidence>
<dbReference type="SUPFAM" id="SSF48264">
    <property type="entry name" value="Cytochrome P450"/>
    <property type="match status" value="1"/>
</dbReference>
<sequence length="511" mass="58737">MQTSTLKPVFRLSSFSKDILRTIAATSNVSDIKTDANLKSWKEIPGPPSLPLIGILHHFLPGGELQNFEIPGVVQRLFDKYGPLIKFEGMLRTRDIIVLGDPETSAYVLRSENWLPIRPGFFSLEHYRKEYKNGKGQNSRATGLITDHGEVWKDFRSTVNPVMLQPRNIKLYSSVLDEVAQDMIKRMKADRDEKNMIRNNFNVEMNLWALESIATVALGCRLNCLDHSLAEDSPAKQLIQCIHDFFIMADKLDFKPGLWRYISTPTYRKAMKLYERQENLTKYFVKKGVEQLKLNANQKSNNEKGVLEKLLEINEEYAYIMASDMLFAGVDTAANTMTATLYLLATHQDKQDKLREEILSKSIKRPYLKACIKEAMRMMPVVSGSIRTATKDYNLMGYKIPKGMDIVCSHREMSLMEKHYLRAQEYIPERWTAEKDDPLYYGNTNPLTFAPFGFGARSCIGRRIAELEIETFLTRVIENFKVEWFGPPPKLVQTSLIHIKGPFNFIFKDAK</sequence>
<dbReference type="GO" id="GO:0005506">
    <property type="term" value="F:iron ion binding"/>
    <property type="evidence" value="ECO:0007669"/>
    <property type="project" value="InterPro"/>
</dbReference>
<dbReference type="CDD" id="cd11054">
    <property type="entry name" value="CYP24A1-like"/>
    <property type="match status" value="1"/>
</dbReference>
<dbReference type="PROSITE" id="PS00086">
    <property type="entry name" value="CYTOCHROME_P450"/>
    <property type="match status" value="1"/>
</dbReference>
<keyword evidence="11" id="KW-1185">Reference proteome</keyword>
<evidence type="ECO:0000256" key="8">
    <source>
        <dbReference type="PIRSR" id="PIRSR602401-1"/>
    </source>
</evidence>
<dbReference type="GO" id="GO:0020037">
    <property type="term" value="F:heme binding"/>
    <property type="evidence" value="ECO:0007669"/>
    <property type="project" value="InterPro"/>
</dbReference>
<evidence type="ECO:0000256" key="7">
    <source>
        <dbReference type="ARBA" id="ARBA00023033"/>
    </source>
</evidence>
<gene>
    <name evidence="10" type="ORF">APLA_LOCUS3847</name>
</gene>
<evidence type="ECO:0000313" key="10">
    <source>
        <dbReference type="EMBL" id="CAB3229178.1"/>
    </source>
</evidence>
<organism evidence="10 11">
    <name type="scientific">Arctia plantaginis</name>
    <name type="common">Wood tiger moth</name>
    <name type="synonym">Phalaena plantaginis</name>
    <dbReference type="NCBI Taxonomy" id="874455"/>
    <lineage>
        <taxon>Eukaryota</taxon>
        <taxon>Metazoa</taxon>
        <taxon>Ecdysozoa</taxon>
        <taxon>Arthropoda</taxon>
        <taxon>Hexapoda</taxon>
        <taxon>Insecta</taxon>
        <taxon>Pterygota</taxon>
        <taxon>Neoptera</taxon>
        <taxon>Endopterygota</taxon>
        <taxon>Lepidoptera</taxon>
        <taxon>Glossata</taxon>
        <taxon>Ditrysia</taxon>
        <taxon>Noctuoidea</taxon>
        <taxon>Erebidae</taxon>
        <taxon>Arctiinae</taxon>
        <taxon>Arctia</taxon>
    </lineage>
</organism>
<dbReference type="PRINTS" id="PR00463">
    <property type="entry name" value="EP450I"/>
</dbReference>
<dbReference type="Gene3D" id="1.10.630.10">
    <property type="entry name" value="Cytochrome P450"/>
    <property type="match status" value="1"/>
</dbReference>
<keyword evidence="5 9" id="KW-0560">Oxidoreductase</keyword>
<dbReference type="GO" id="GO:0016705">
    <property type="term" value="F:oxidoreductase activity, acting on paired donors, with incorporation or reduction of molecular oxygen"/>
    <property type="evidence" value="ECO:0007669"/>
    <property type="project" value="InterPro"/>
</dbReference>
<keyword evidence="3 8" id="KW-0349">Heme</keyword>
<dbReference type="GO" id="GO:0004497">
    <property type="term" value="F:monooxygenase activity"/>
    <property type="evidence" value="ECO:0007669"/>
    <property type="project" value="UniProtKB-KW"/>
</dbReference>
<reference evidence="10 11" key="1">
    <citation type="submission" date="2020-04" db="EMBL/GenBank/DDBJ databases">
        <authorList>
            <person name="Wallbank WR R."/>
            <person name="Pardo Diaz C."/>
            <person name="Kozak K."/>
            <person name="Martin S."/>
            <person name="Jiggins C."/>
            <person name="Moest M."/>
            <person name="Warren A I."/>
            <person name="Byers J.R.P. K."/>
            <person name="Montejo-Kovacevich G."/>
            <person name="Yen C E."/>
        </authorList>
    </citation>
    <scope>NUCLEOTIDE SEQUENCE [LARGE SCALE GENOMIC DNA]</scope>
</reference>
<keyword evidence="4 8" id="KW-0479">Metal-binding</keyword>
<evidence type="ECO:0008006" key="12">
    <source>
        <dbReference type="Google" id="ProtNLM"/>
    </source>
</evidence>
<protein>
    <recommendedName>
        <fullName evidence="12">Cytochrome P450</fullName>
    </recommendedName>
</protein>
<evidence type="ECO:0000256" key="3">
    <source>
        <dbReference type="ARBA" id="ARBA00022617"/>
    </source>
</evidence>
<dbReference type="PANTHER" id="PTHR24279">
    <property type="entry name" value="CYTOCHROME P450"/>
    <property type="match status" value="1"/>
</dbReference>
<dbReference type="InterPro" id="IPR002401">
    <property type="entry name" value="Cyt_P450_E_grp-I"/>
</dbReference>
<feature type="binding site" description="axial binding residue" evidence="8">
    <location>
        <position position="459"/>
    </location>
    <ligand>
        <name>heme</name>
        <dbReference type="ChEBI" id="CHEBI:30413"/>
    </ligand>
    <ligandPart>
        <name>Fe</name>
        <dbReference type="ChEBI" id="CHEBI:18248"/>
    </ligandPart>
</feature>
<dbReference type="PRINTS" id="PR00385">
    <property type="entry name" value="P450"/>
</dbReference>
<dbReference type="InterPro" id="IPR017972">
    <property type="entry name" value="Cyt_P450_CS"/>
</dbReference>
<evidence type="ECO:0000256" key="4">
    <source>
        <dbReference type="ARBA" id="ARBA00022723"/>
    </source>
</evidence>
<dbReference type="AlphaFoldDB" id="A0A8S0Z9T7"/>